<protein>
    <submittedName>
        <fullName evidence="1">Uncharacterized protein</fullName>
    </submittedName>
</protein>
<organism evidence="1 2">
    <name type="scientific">Pseudomonas aeruginosa</name>
    <dbReference type="NCBI Taxonomy" id="287"/>
    <lineage>
        <taxon>Bacteria</taxon>
        <taxon>Pseudomonadati</taxon>
        <taxon>Pseudomonadota</taxon>
        <taxon>Gammaproteobacteria</taxon>
        <taxon>Pseudomonadales</taxon>
        <taxon>Pseudomonadaceae</taxon>
        <taxon>Pseudomonas</taxon>
    </lineage>
</organism>
<dbReference type="Proteomes" id="UP000194857">
    <property type="component" value="Unassembled WGS sequence"/>
</dbReference>
<dbReference type="AlphaFoldDB" id="A0A241XRC7"/>
<gene>
    <name evidence="1" type="ORF">CAZ10_08950</name>
</gene>
<proteinExistence type="predicted"/>
<evidence type="ECO:0000313" key="1">
    <source>
        <dbReference type="EMBL" id="OTI62967.1"/>
    </source>
</evidence>
<comment type="caution">
    <text evidence="1">The sequence shown here is derived from an EMBL/GenBank/DDBJ whole genome shotgun (WGS) entry which is preliminary data.</text>
</comment>
<reference evidence="1 2" key="1">
    <citation type="submission" date="2017-05" db="EMBL/GenBank/DDBJ databases">
        <authorList>
            <person name="Song R."/>
            <person name="Chenine A.L."/>
            <person name="Ruprecht R.M."/>
        </authorList>
    </citation>
    <scope>NUCLEOTIDE SEQUENCE [LARGE SCALE GENOMIC DNA]</scope>
    <source>
        <strain evidence="1 2">S567_C10_BS</strain>
    </source>
</reference>
<dbReference type="RefSeq" id="WP_065085837.1">
    <property type="nucleotide sequence ID" value="NZ_NFFZ01000004.1"/>
</dbReference>
<accession>A0A241XRC7</accession>
<sequence>MNTTKSYDVELRNQVDGVVPSSATFALDRNKALEIVRLSVLVKASNLHKVEKLDRTVDYQAEFEIDGETLNVSSRDFWFAGHAKSSGAPFETEQLSIAELAQFFGVTVEDAREPFEAFHGATKEEIRSVMMQDIVGDYDIPEEVSEWKWVEEKASFVHARNGQDGVWEFVLNLANSWDDIPEKLVPVISSARADHAGYLIIHQGT</sequence>
<dbReference type="EMBL" id="NFFZ01000004">
    <property type="protein sequence ID" value="OTI62967.1"/>
    <property type="molecule type" value="Genomic_DNA"/>
</dbReference>
<name>A0A241XRC7_PSEAI</name>
<evidence type="ECO:0000313" key="2">
    <source>
        <dbReference type="Proteomes" id="UP000194857"/>
    </source>
</evidence>